<evidence type="ECO:0000259" key="3">
    <source>
        <dbReference type="SMART" id="SM00703"/>
    </source>
</evidence>
<feature type="transmembrane region" description="Helical" evidence="2">
    <location>
        <begin position="207"/>
        <end position="229"/>
    </location>
</feature>
<keyword evidence="2" id="KW-0812">Transmembrane</keyword>
<dbReference type="AlphaFoldDB" id="A0A443RHM6"/>
<feature type="transmembrane region" description="Helical" evidence="2">
    <location>
        <begin position="136"/>
        <end position="154"/>
    </location>
</feature>
<organism evidence="4 5">
    <name type="scientific">Dinothrombium tinctorium</name>
    <dbReference type="NCBI Taxonomy" id="1965070"/>
    <lineage>
        <taxon>Eukaryota</taxon>
        <taxon>Metazoa</taxon>
        <taxon>Ecdysozoa</taxon>
        <taxon>Arthropoda</taxon>
        <taxon>Chelicerata</taxon>
        <taxon>Arachnida</taxon>
        <taxon>Acari</taxon>
        <taxon>Acariformes</taxon>
        <taxon>Trombidiformes</taxon>
        <taxon>Prostigmata</taxon>
        <taxon>Anystina</taxon>
        <taxon>Parasitengona</taxon>
        <taxon>Trombidioidea</taxon>
        <taxon>Trombidiidae</taxon>
        <taxon>Dinothrombium</taxon>
    </lineage>
</organism>
<feature type="transmembrane region" description="Helical" evidence="2">
    <location>
        <begin position="249"/>
        <end position="272"/>
    </location>
</feature>
<feature type="transmembrane region" description="Helical" evidence="2">
    <location>
        <begin position="293"/>
        <end position="313"/>
    </location>
</feature>
<dbReference type="OrthoDB" id="6503298at2759"/>
<accession>A0A443RHM6</accession>
<protein>
    <submittedName>
        <fullName evidence="4">Nose resistant to fluoxetine protein 6-like isoform X1</fullName>
    </submittedName>
</protein>
<feature type="transmembrane region" description="Helical" evidence="2">
    <location>
        <begin position="166"/>
        <end position="186"/>
    </location>
</feature>
<evidence type="ECO:0000256" key="1">
    <source>
        <dbReference type="SAM" id="MobiDB-lite"/>
    </source>
</evidence>
<feature type="transmembrane region" description="Helical" evidence="2">
    <location>
        <begin position="461"/>
        <end position="484"/>
    </location>
</feature>
<comment type="caution">
    <text evidence="4">The sequence shown here is derived from an EMBL/GenBank/DDBJ whole genome shotgun (WGS) entry which is preliminary data.</text>
</comment>
<dbReference type="Proteomes" id="UP000285301">
    <property type="component" value="Unassembled WGS sequence"/>
</dbReference>
<feature type="domain" description="Nose resistant-to-fluoxetine protein N-terminal" evidence="3">
    <location>
        <begin position="2"/>
        <end position="123"/>
    </location>
</feature>
<name>A0A443RHM6_9ACAR</name>
<dbReference type="InterPro" id="IPR052728">
    <property type="entry name" value="O2_lipid_transport_reg"/>
</dbReference>
<gene>
    <name evidence="4" type="ORF">B4U79_07565</name>
</gene>
<proteinExistence type="predicted"/>
<feature type="transmembrane region" description="Helical" evidence="2">
    <location>
        <begin position="383"/>
        <end position="404"/>
    </location>
</feature>
<dbReference type="SMART" id="SM00703">
    <property type="entry name" value="NRF"/>
    <property type="match status" value="1"/>
</dbReference>
<evidence type="ECO:0000313" key="4">
    <source>
        <dbReference type="EMBL" id="RWS14770.1"/>
    </source>
</evidence>
<keyword evidence="2" id="KW-1133">Transmembrane helix</keyword>
<feature type="transmembrane region" description="Helical" evidence="2">
    <location>
        <begin position="424"/>
        <end position="449"/>
    </location>
</feature>
<keyword evidence="5" id="KW-1185">Reference proteome</keyword>
<dbReference type="PANTHER" id="PTHR11161">
    <property type="entry name" value="O-ACYLTRANSFERASE"/>
    <property type="match status" value="1"/>
</dbReference>
<dbReference type="PANTHER" id="PTHR11161:SF0">
    <property type="entry name" value="O-ACYLTRANSFERASE LIKE PROTEIN"/>
    <property type="match status" value="1"/>
</dbReference>
<evidence type="ECO:0000313" key="5">
    <source>
        <dbReference type="Proteomes" id="UP000285301"/>
    </source>
</evidence>
<dbReference type="Pfam" id="PF20146">
    <property type="entry name" value="NRF"/>
    <property type="match status" value="1"/>
</dbReference>
<dbReference type="EMBL" id="NCKU01000623">
    <property type="protein sequence ID" value="RWS14770.1"/>
    <property type="molecule type" value="Genomic_DNA"/>
</dbReference>
<feature type="transmembrane region" description="Helical" evidence="2">
    <location>
        <begin position="496"/>
        <end position="518"/>
    </location>
</feature>
<dbReference type="STRING" id="1965070.A0A443RHM6"/>
<keyword evidence="2" id="KW-0472">Membrane</keyword>
<evidence type="ECO:0000256" key="2">
    <source>
        <dbReference type="SAM" id="Phobius"/>
    </source>
</evidence>
<feature type="region of interest" description="Disordered" evidence="1">
    <location>
        <begin position="550"/>
        <end position="570"/>
    </location>
</feature>
<feature type="transmembrane region" description="Helical" evidence="2">
    <location>
        <begin position="355"/>
        <end position="376"/>
    </location>
</feature>
<sequence length="578" mass="65849">MGFQVCVFIDSSGKIPNGFMQGAVTDYGDYHQCLDIKIPRERSSHEVSEVVSGKYCLTQITRITRSNSSQDASQKNSMRKNSATIRLGICVPSSCKPIEIQIILDKILKSSKLKTKISSRCYTQSKTWNLNYNQKLALIVCSVLILLVSIATAIEKRNHSLASSGFYTQDCLMIKVLRAWSLNSAYSKIFNYKSKRDELLTLHGIRVLTILWMLICNTYLFGIHTNTIWTLSSLLSLSEFTKKLFAQPLLNVWILADSFFFLSGLLIVYVEIPLFSTENGKINFIRCLFHRALRLWSPIIGFFVLKWVFSIALKGPFLLDEDVNEIIGDKCENIFNNLLFVSNWMHSPLTCLNNFWFVSVEMQIYVGIYMVVIVLYHHPKAGLCLNGLILFISIVSSAFVAYYYKLKPSILRTNMDQSEYLQHLSLIQHATFQHLCSSSVGVFTGFLLLNKPFLLKNTNKVVIALLWMLFSSFNAVVVFGTYFWNNDYKMTLTYSVLYGSLHRVFWCLGLSWISYACVTRHGGVNVVNCRLDKTCDQNTSTEAMTEVREYNNNNNNGGEKQESDNSPITTPTSIVFKV</sequence>
<dbReference type="InterPro" id="IPR006621">
    <property type="entry name" value="Nose-resist-to-fluoxetine_N"/>
</dbReference>
<reference evidence="4 5" key="1">
    <citation type="journal article" date="2018" name="Gigascience">
        <title>Genomes of trombidid mites reveal novel predicted allergens and laterally-transferred genes associated with secondary metabolism.</title>
        <authorList>
            <person name="Dong X."/>
            <person name="Chaisiri K."/>
            <person name="Xia D."/>
            <person name="Armstrong S.D."/>
            <person name="Fang Y."/>
            <person name="Donnelly M.J."/>
            <person name="Kadowaki T."/>
            <person name="McGarry J.W."/>
            <person name="Darby A.C."/>
            <person name="Makepeace B.L."/>
        </authorList>
    </citation>
    <scope>NUCLEOTIDE SEQUENCE [LARGE SCALE GENOMIC DNA]</scope>
    <source>
        <strain evidence="4">UoL-WK</strain>
    </source>
</reference>